<keyword evidence="3" id="KW-1185">Reference proteome</keyword>
<protein>
    <submittedName>
        <fullName evidence="2">Uncharacterized protein</fullName>
    </submittedName>
</protein>
<feature type="compositionally biased region" description="Polar residues" evidence="1">
    <location>
        <begin position="541"/>
        <end position="551"/>
    </location>
</feature>
<evidence type="ECO:0000313" key="3">
    <source>
        <dbReference type="Proteomes" id="UP000664132"/>
    </source>
</evidence>
<feature type="region of interest" description="Disordered" evidence="1">
    <location>
        <begin position="252"/>
        <end position="289"/>
    </location>
</feature>
<comment type="caution">
    <text evidence="2">The sequence shown here is derived from an EMBL/GenBank/DDBJ whole genome shotgun (WGS) entry which is preliminary data.</text>
</comment>
<feature type="compositionally biased region" description="Polar residues" evidence="1">
    <location>
        <begin position="588"/>
        <end position="604"/>
    </location>
</feature>
<feature type="compositionally biased region" description="Polar residues" evidence="1">
    <location>
        <begin position="350"/>
        <end position="374"/>
    </location>
</feature>
<organism evidence="2 3">
    <name type="scientific">Cadophora malorum</name>
    <dbReference type="NCBI Taxonomy" id="108018"/>
    <lineage>
        <taxon>Eukaryota</taxon>
        <taxon>Fungi</taxon>
        <taxon>Dikarya</taxon>
        <taxon>Ascomycota</taxon>
        <taxon>Pezizomycotina</taxon>
        <taxon>Leotiomycetes</taxon>
        <taxon>Helotiales</taxon>
        <taxon>Ploettnerulaceae</taxon>
        <taxon>Cadophora</taxon>
    </lineage>
</organism>
<dbReference type="AlphaFoldDB" id="A0A8H8BU97"/>
<feature type="region of interest" description="Disordered" evidence="1">
    <location>
        <begin position="1"/>
        <end position="53"/>
    </location>
</feature>
<feature type="compositionally biased region" description="Low complexity" evidence="1">
    <location>
        <begin position="470"/>
        <end position="479"/>
    </location>
</feature>
<feature type="compositionally biased region" description="Basic and acidic residues" evidence="1">
    <location>
        <begin position="607"/>
        <end position="617"/>
    </location>
</feature>
<feature type="region of interest" description="Disordered" evidence="1">
    <location>
        <begin position="166"/>
        <end position="232"/>
    </location>
</feature>
<feature type="region of interest" description="Disordered" evidence="1">
    <location>
        <begin position="350"/>
        <end position="637"/>
    </location>
</feature>
<name>A0A8H8BU97_9HELO</name>
<proteinExistence type="predicted"/>
<feature type="compositionally biased region" description="Low complexity" evidence="1">
    <location>
        <begin position="302"/>
        <end position="313"/>
    </location>
</feature>
<feature type="compositionally biased region" description="Polar residues" evidence="1">
    <location>
        <begin position="314"/>
        <end position="328"/>
    </location>
</feature>
<dbReference type="EMBL" id="JAFJYH010000023">
    <property type="protein sequence ID" value="KAG4424236.1"/>
    <property type="molecule type" value="Genomic_DNA"/>
</dbReference>
<sequence>MNATDPGSPAANRVNMQTNHPEEHPASQALFPNTNGHRGAPPGNPSMQTTSQGVQFRGERNQMGTLSNMHFAASPYIPDHGFRSTDQHYSAPRPNIQAPISSYRKHNTAQTYQIPPSVSSWGPGPGSVNGYGYIQSPSQRHLSNGIASNYPVHPSQGYQNGYSVHPSGNNTPRIGRHHSMMTGQGPSYAPYSTQPQAHSNHTIRPNACHPYTESGQSPGRSSHHVGNHPEHDFALGTISQSEQYKTQNSEYTQTNIDPRPGSHAGDPDYSQGSSHPHHTSEASSRGKNMQVTQHGPFLLAPTATVGPAAAGNNLPPSNSLNTASTPPTLSEADRVIREATEKVMSIFQAKESTLSEQPQSPYRSPTPGSDSALSTPKAEWENPEYDAAKSQTDHGDGPEEGSVARPIELDQTSNQGSATSSSGRPEALVKCKRGRPNLEEQRIGDLADPEGARLRKEEEAAMKAAEKAAQKAAKQAASKGKGKKNEKGSVHQGSSTIKISDSDAEMSGPEQEPPLAPSIEDEVEEERLNSAGAETRKVDSKSTQPQSGSSTTRKRVASIGFEEPSKRPKSPSEPSKSNTEYARHDNHNVVSATSNGKKPSSVTSPIEEPKNMGHHSEASSNKSIFETEMRRGYRSRSRSVTIVNDLSQAGLPGSADNPMNLENLEDENAVPVIHIIEQQAPPVVVLPPPAPYARNRIKEYFGPEYCRKHEVREIQSVKAYHSSTLVLEVPRSITHILTCSAALRVQPRLGSHPTQEQYCVYPNEFRSLSNAELTRVVNFIHQGTSVNHKLVIAPTTDDAFESTVIDALVVLACVLAEYKTWPGKARKRNTITNLSHLRRKFPGWNLQPPVELLDDFDFFLQWGQGSERHCRATNQWKEFLDAIGDTNKRRKEGPNSEYIEVQDFKDILSAVPLEPTCIELNLPVPLNKRTLARTVLDWWEEQDSDYVPWEFSRTKLLKLIDHGKVEPERELWPGDRSMTEDEAYQEAIFDHESMNVMFDWARGTGLDGYKECIR</sequence>
<dbReference type="OrthoDB" id="3563838at2759"/>
<accession>A0A8H8BU97</accession>
<dbReference type="Proteomes" id="UP000664132">
    <property type="component" value="Unassembled WGS sequence"/>
</dbReference>
<feature type="region of interest" description="Disordered" evidence="1">
    <location>
        <begin position="302"/>
        <end position="329"/>
    </location>
</feature>
<feature type="compositionally biased region" description="Polar residues" evidence="1">
    <location>
        <begin position="181"/>
        <end position="203"/>
    </location>
</feature>
<evidence type="ECO:0000256" key="1">
    <source>
        <dbReference type="SAM" id="MobiDB-lite"/>
    </source>
</evidence>
<feature type="compositionally biased region" description="Polar residues" evidence="1">
    <location>
        <begin position="410"/>
        <end position="423"/>
    </location>
</feature>
<feature type="compositionally biased region" description="Basic and acidic residues" evidence="1">
    <location>
        <begin position="436"/>
        <end position="469"/>
    </location>
</feature>
<evidence type="ECO:0000313" key="2">
    <source>
        <dbReference type="EMBL" id="KAG4424236.1"/>
    </source>
</evidence>
<gene>
    <name evidence="2" type="ORF">IFR04_002640</name>
</gene>
<reference evidence="2" key="1">
    <citation type="submission" date="2021-02" db="EMBL/GenBank/DDBJ databases">
        <title>Genome sequence Cadophora malorum strain M34.</title>
        <authorList>
            <person name="Stefanovic E."/>
            <person name="Vu D."/>
            <person name="Scully C."/>
            <person name="Dijksterhuis J."/>
            <person name="Roader J."/>
            <person name="Houbraken J."/>
        </authorList>
    </citation>
    <scope>NUCLEOTIDE SEQUENCE</scope>
    <source>
        <strain evidence="2">M34</strain>
    </source>
</reference>